<evidence type="ECO:0000313" key="1">
    <source>
        <dbReference type="Proteomes" id="UP000504624"/>
    </source>
</evidence>
<dbReference type="GO" id="GO:0001881">
    <property type="term" value="P:receptor recycling"/>
    <property type="evidence" value="ECO:0007669"/>
    <property type="project" value="InterPro"/>
</dbReference>
<dbReference type="PANTHER" id="PTHR36682">
    <property type="entry name" value="RAB15 EFFECTOR PROTEIN"/>
    <property type="match status" value="1"/>
</dbReference>
<dbReference type="GO" id="GO:0033572">
    <property type="term" value="P:transferrin transport"/>
    <property type="evidence" value="ECO:0007669"/>
    <property type="project" value="TreeGrafter"/>
</dbReference>
<name>A0A6J0ID35_9PASS</name>
<dbReference type="GO" id="GO:0055037">
    <property type="term" value="C:recycling endosome"/>
    <property type="evidence" value="ECO:0007669"/>
    <property type="project" value="TreeGrafter"/>
</dbReference>
<reference evidence="2" key="1">
    <citation type="submission" date="2025-08" db="UniProtKB">
        <authorList>
            <consortium name="RefSeq"/>
        </authorList>
    </citation>
    <scope>IDENTIFICATION</scope>
</reference>
<gene>
    <name evidence="2" type="primary">REP15</name>
</gene>
<sequence length="268" mass="29573">MVPELTIRKTSTGEFNRKGLPQGCLHVEIGQKVSQEDSQEDKAETLLICKVFSQGVLHASQRLKDYLGFVDPQSKFQPATNTLSEIFLVNFISFCMEKGAEELIVTSKMTRQQSCLFGVDWIWTLSGADKQIKLQIAVHALQLAELFCAEGGPAEEEEDCCRVAALADECFQNMSQFGKLAEFCRLVGQDCVGLFVAFGVPGKPKDIRGVLLDGIAKEEQKCRLSGRNALRQFVTGTDSTLPTKDMLENCLGTNSGLREVGNVYTNFV</sequence>
<dbReference type="CTD" id="387849"/>
<dbReference type="GO" id="GO:0010008">
    <property type="term" value="C:endosome membrane"/>
    <property type="evidence" value="ECO:0007669"/>
    <property type="project" value="TreeGrafter"/>
</dbReference>
<organism evidence="1 2">
    <name type="scientific">Lepidothrix coronata</name>
    <name type="common">blue-crowned manakin</name>
    <dbReference type="NCBI Taxonomy" id="321398"/>
    <lineage>
        <taxon>Eukaryota</taxon>
        <taxon>Metazoa</taxon>
        <taxon>Chordata</taxon>
        <taxon>Craniata</taxon>
        <taxon>Vertebrata</taxon>
        <taxon>Euteleostomi</taxon>
        <taxon>Archelosauria</taxon>
        <taxon>Archosauria</taxon>
        <taxon>Dinosauria</taxon>
        <taxon>Saurischia</taxon>
        <taxon>Theropoda</taxon>
        <taxon>Coelurosauria</taxon>
        <taxon>Aves</taxon>
        <taxon>Neognathae</taxon>
        <taxon>Neoaves</taxon>
        <taxon>Telluraves</taxon>
        <taxon>Australaves</taxon>
        <taxon>Passeriformes</taxon>
        <taxon>Pipridae</taxon>
        <taxon>Lepidothrix</taxon>
    </lineage>
</organism>
<dbReference type="OrthoDB" id="8519068at2759"/>
<dbReference type="Pfam" id="PF15208">
    <property type="entry name" value="Rab15_effector"/>
    <property type="match status" value="1"/>
</dbReference>
<accession>A0A6J0ID35</accession>
<dbReference type="RefSeq" id="XP_017684543.1">
    <property type="nucleotide sequence ID" value="XM_017829054.1"/>
</dbReference>
<proteinExistence type="predicted"/>
<dbReference type="AlphaFoldDB" id="A0A6J0ID35"/>
<keyword evidence="1" id="KW-1185">Reference proteome</keyword>
<dbReference type="Proteomes" id="UP000504624">
    <property type="component" value="Unplaced"/>
</dbReference>
<dbReference type="GeneID" id="108504289"/>
<evidence type="ECO:0000313" key="2">
    <source>
        <dbReference type="RefSeq" id="XP_017684543.1"/>
    </source>
</evidence>
<dbReference type="InterPro" id="IPR027985">
    <property type="entry name" value="Rab15_effector"/>
</dbReference>
<protein>
    <submittedName>
        <fullName evidence="2">Rab15 effector protein</fullName>
    </submittedName>
</protein>
<dbReference type="PANTHER" id="PTHR36682:SF1">
    <property type="entry name" value="RAB15 EFFECTOR PROTEIN"/>
    <property type="match status" value="1"/>
</dbReference>